<dbReference type="AlphaFoldDB" id="A0A1A6HZK6"/>
<evidence type="ECO:0000313" key="1">
    <source>
        <dbReference type="EMBL" id="OBS83666.1"/>
    </source>
</evidence>
<dbReference type="PANTHER" id="PTHR11937">
    <property type="entry name" value="ACTIN"/>
    <property type="match status" value="1"/>
</dbReference>
<accession>A0A1A6HZK6</accession>
<dbReference type="Pfam" id="PF00022">
    <property type="entry name" value="Actin"/>
    <property type="match status" value="2"/>
</dbReference>
<proteinExistence type="predicted"/>
<name>A0A1A6HZK6_NEOLE</name>
<sequence>MDDDISSLVVNNSSSMCKPSFTEHGTVTNWDDIVMIWHHIFYNKLCIVLEEHIMLLTKAPLNPKAYTSRKLQFSSIMKCDVNIHKDCCATTVLSGDTTMYPGITDRMQEITALAPSMMKIKIFILH</sequence>
<gene>
    <name evidence="1" type="ORF">A6R68_22338</name>
</gene>
<evidence type="ECO:0000313" key="2">
    <source>
        <dbReference type="Proteomes" id="UP000092124"/>
    </source>
</evidence>
<dbReference type="InterPro" id="IPR043129">
    <property type="entry name" value="ATPase_NBD"/>
</dbReference>
<protein>
    <submittedName>
        <fullName evidence="1">Uncharacterized protein</fullName>
    </submittedName>
</protein>
<dbReference type="Gene3D" id="3.30.420.40">
    <property type="match status" value="1"/>
</dbReference>
<dbReference type="STRING" id="56216.A0A1A6HZK6"/>
<reference evidence="1 2" key="1">
    <citation type="submission" date="2016-06" db="EMBL/GenBank/DDBJ databases">
        <title>The Draft Genome Sequence and Annotation of the Desert Woodrat Neotoma lepida.</title>
        <authorList>
            <person name="Campbell M."/>
            <person name="Oakeson K.F."/>
            <person name="Yandell M."/>
            <person name="Halpert J.R."/>
            <person name="Dearing D."/>
        </authorList>
    </citation>
    <scope>NUCLEOTIDE SEQUENCE [LARGE SCALE GENOMIC DNA]</scope>
    <source>
        <strain evidence="1">417</strain>
        <tissue evidence="1">Liver</tissue>
    </source>
</reference>
<dbReference type="SUPFAM" id="SSF53067">
    <property type="entry name" value="Actin-like ATPase domain"/>
    <property type="match status" value="2"/>
</dbReference>
<organism evidence="1 2">
    <name type="scientific">Neotoma lepida</name>
    <name type="common">Desert woodrat</name>
    <dbReference type="NCBI Taxonomy" id="56216"/>
    <lineage>
        <taxon>Eukaryota</taxon>
        <taxon>Metazoa</taxon>
        <taxon>Chordata</taxon>
        <taxon>Craniata</taxon>
        <taxon>Vertebrata</taxon>
        <taxon>Euteleostomi</taxon>
        <taxon>Mammalia</taxon>
        <taxon>Eutheria</taxon>
        <taxon>Euarchontoglires</taxon>
        <taxon>Glires</taxon>
        <taxon>Rodentia</taxon>
        <taxon>Myomorpha</taxon>
        <taxon>Muroidea</taxon>
        <taxon>Cricetidae</taxon>
        <taxon>Neotominae</taxon>
        <taxon>Neotoma</taxon>
    </lineage>
</organism>
<dbReference type="EMBL" id="LZPO01000719">
    <property type="protein sequence ID" value="OBS83666.1"/>
    <property type="molecule type" value="Genomic_DNA"/>
</dbReference>
<comment type="caution">
    <text evidence="1">The sequence shown here is derived from an EMBL/GenBank/DDBJ whole genome shotgun (WGS) entry which is preliminary data.</text>
</comment>
<keyword evidence="2" id="KW-1185">Reference proteome</keyword>
<dbReference type="OrthoDB" id="5132116at2759"/>
<dbReference type="InterPro" id="IPR004000">
    <property type="entry name" value="Actin"/>
</dbReference>
<dbReference type="Proteomes" id="UP000092124">
    <property type="component" value="Unassembled WGS sequence"/>
</dbReference>